<name>A0A835GYH6_9MAGN</name>
<evidence type="ECO:0000313" key="2">
    <source>
        <dbReference type="Proteomes" id="UP000631114"/>
    </source>
</evidence>
<accession>A0A835GYH6</accession>
<evidence type="ECO:0000313" key="1">
    <source>
        <dbReference type="EMBL" id="KAF9588467.1"/>
    </source>
</evidence>
<dbReference type="Proteomes" id="UP000631114">
    <property type="component" value="Unassembled WGS sequence"/>
</dbReference>
<dbReference type="AlphaFoldDB" id="A0A835GYH6"/>
<protein>
    <submittedName>
        <fullName evidence="1">Uncharacterized protein</fullName>
    </submittedName>
</protein>
<dbReference type="EMBL" id="JADFTS010000009">
    <property type="protein sequence ID" value="KAF9588467.1"/>
    <property type="molecule type" value="Genomic_DNA"/>
</dbReference>
<sequence>MPLSLSLTEQKRWLREEKAPTTFSVVLSLSLQNSLKLVSMLWPPSAATAMVAKAPVDSLLEPSAKLVGAISFDLAFFEEKEVHVCTNYSLGVQIEWFKQLLPSFCVAPSCEIIWTSDGRERSRGKELGKGN</sequence>
<comment type="caution">
    <text evidence="1">The sequence shown here is derived from an EMBL/GenBank/DDBJ whole genome shotgun (WGS) entry which is preliminary data.</text>
</comment>
<proteinExistence type="predicted"/>
<keyword evidence="2" id="KW-1185">Reference proteome</keyword>
<gene>
    <name evidence="1" type="ORF">IFM89_010493</name>
</gene>
<reference evidence="1 2" key="1">
    <citation type="submission" date="2020-10" db="EMBL/GenBank/DDBJ databases">
        <title>The Coptis chinensis genome and diversification of protoberbering-type alkaloids.</title>
        <authorList>
            <person name="Wang B."/>
            <person name="Shu S."/>
            <person name="Song C."/>
            <person name="Liu Y."/>
        </authorList>
    </citation>
    <scope>NUCLEOTIDE SEQUENCE [LARGE SCALE GENOMIC DNA]</scope>
    <source>
        <strain evidence="1">HL-2020</strain>
        <tissue evidence="1">Leaf</tissue>
    </source>
</reference>
<organism evidence="1 2">
    <name type="scientific">Coptis chinensis</name>
    <dbReference type="NCBI Taxonomy" id="261450"/>
    <lineage>
        <taxon>Eukaryota</taxon>
        <taxon>Viridiplantae</taxon>
        <taxon>Streptophyta</taxon>
        <taxon>Embryophyta</taxon>
        <taxon>Tracheophyta</taxon>
        <taxon>Spermatophyta</taxon>
        <taxon>Magnoliopsida</taxon>
        <taxon>Ranunculales</taxon>
        <taxon>Ranunculaceae</taxon>
        <taxon>Coptidoideae</taxon>
        <taxon>Coptis</taxon>
    </lineage>
</organism>